<evidence type="ECO:0000256" key="4">
    <source>
        <dbReference type="ARBA" id="ARBA00022763"/>
    </source>
</evidence>
<dbReference type="InterPro" id="IPR047112">
    <property type="entry name" value="RecG/Mfd"/>
</dbReference>
<evidence type="ECO:0000256" key="5">
    <source>
        <dbReference type="ARBA" id="ARBA00022801"/>
    </source>
</evidence>
<dbReference type="NCBIfam" id="NF008168">
    <property type="entry name" value="PRK10917.2-2"/>
    <property type="match status" value="1"/>
</dbReference>
<feature type="domain" description="Helicase C-terminal" evidence="17">
    <location>
        <begin position="451"/>
        <end position="610"/>
    </location>
</feature>
<dbReference type="NCBIfam" id="NF008165">
    <property type="entry name" value="PRK10917.1-3"/>
    <property type="match status" value="1"/>
</dbReference>
<dbReference type="Pfam" id="PF00271">
    <property type="entry name" value="Helicase_C"/>
    <property type="match status" value="1"/>
</dbReference>
<evidence type="ECO:0000256" key="7">
    <source>
        <dbReference type="ARBA" id="ARBA00022840"/>
    </source>
</evidence>
<accession>A0A6G7B8I3</accession>
<dbReference type="InterPro" id="IPR004609">
    <property type="entry name" value="ATP-dep_DNA_helicase_RecG"/>
</dbReference>
<dbReference type="InterPro" id="IPR001650">
    <property type="entry name" value="Helicase_C-like"/>
</dbReference>
<dbReference type="GO" id="GO:0006310">
    <property type="term" value="P:DNA recombination"/>
    <property type="evidence" value="ECO:0007669"/>
    <property type="project" value="UniProtKB-UniRule"/>
</dbReference>
<keyword evidence="3 15" id="KW-0547">Nucleotide-binding</keyword>
<evidence type="ECO:0000256" key="9">
    <source>
        <dbReference type="ARBA" id="ARBA00023172"/>
    </source>
</evidence>
<dbReference type="EMBL" id="CP049228">
    <property type="protein sequence ID" value="QIH23635.1"/>
    <property type="molecule type" value="Genomic_DNA"/>
</dbReference>
<dbReference type="PANTHER" id="PTHR47964">
    <property type="entry name" value="ATP-DEPENDENT DNA HELICASE HOMOLOG RECG, CHLOROPLASTIC"/>
    <property type="match status" value="1"/>
</dbReference>
<evidence type="ECO:0000256" key="11">
    <source>
        <dbReference type="ARBA" id="ARBA00023235"/>
    </source>
</evidence>
<dbReference type="Gene3D" id="3.40.50.300">
    <property type="entry name" value="P-loop containing nucleotide triphosphate hydrolases"/>
    <property type="match status" value="2"/>
</dbReference>
<dbReference type="GO" id="GO:0016787">
    <property type="term" value="F:hydrolase activity"/>
    <property type="evidence" value="ECO:0007669"/>
    <property type="project" value="UniProtKB-KW"/>
</dbReference>
<evidence type="ECO:0000256" key="15">
    <source>
        <dbReference type="RuleBase" id="RU363016"/>
    </source>
</evidence>
<dbReference type="RefSeq" id="WP_164823954.1">
    <property type="nucleotide sequence ID" value="NZ_CP049228.1"/>
</dbReference>
<dbReference type="EC" id="5.6.2.4" evidence="13 15"/>
<dbReference type="InterPro" id="IPR027417">
    <property type="entry name" value="P-loop_NTPase"/>
</dbReference>
<evidence type="ECO:0000256" key="14">
    <source>
        <dbReference type="ARBA" id="ARBA00048988"/>
    </source>
</evidence>
<evidence type="ECO:0000256" key="2">
    <source>
        <dbReference type="ARBA" id="ARBA00017846"/>
    </source>
</evidence>
<organism evidence="18 19">
    <name type="scientific">Lactobacillus iners</name>
    <dbReference type="NCBI Taxonomy" id="147802"/>
    <lineage>
        <taxon>Bacteria</taxon>
        <taxon>Bacillati</taxon>
        <taxon>Bacillota</taxon>
        <taxon>Bacilli</taxon>
        <taxon>Lactobacillales</taxon>
        <taxon>Lactobacillaceae</taxon>
        <taxon>Lactobacillus</taxon>
    </lineage>
</organism>
<evidence type="ECO:0000259" key="17">
    <source>
        <dbReference type="PROSITE" id="PS51194"/>
    </source>
</evidence>
<dbReference type="CDD" id="cd04488">
    <property type="entry name" value="RecG_wedge_OBF"/>
    <property type="match status" value="1"/>
</dbReference>
<dbReference type="SMART" id="SM00490">
    <property type="entry name" value="HELICc"/>
    <property type="match status" value="1"/>
</dbReference>
<dbReference type="InterPro" id="IPR011545">
    <property type="entry name" value="DEAD/DEAH_box_helicase_dom"/>
</dbReference>
<dbReference type="Pfam" id="PF00270">
    <property type="entry name" value="DEAD"/>
    <property type="match status" value="1"/>
</dbReference>
<keyword evidence="11" id="KW-0413">Isomerase</keyword>
<keyword evidence="4 15" id="KW-0227">DNA damage</keyword>
<evidence type="ECO:0000256" key="6">
    <source>
        <dbReference type="ARBA" id="ARBA00022806"/>
    </source>
</evidence>
<dbReference type="Pfam" id="PF17191">
    <property type="entry name" value="RecG_wedge"/>
    <property type="match status" value="1"/>
</dbReference>
<dbReference type="Pfam" id="PF19833">
    <property type="entry name" value="RecG_dom3_C"/>
    <property type="match status" value="1"/>
</dbReference>
<evidence type="ECO:0000256" key="8">
    <source>
        <dbReference type="ARBA" id="ARBA00023125"/>
    </source>
</evidence>
<dbReference type="PANTHER" id="PTHR47964:SF1">
    <property type="entry name" value="ATP-DEPENDENT DNA HELICASE HOMOLOG RECG, CHLOROPLASTIC"/>
    <property type="match status" value="1"/>
</dbReference>
<evidence type="ECO:0000313" key="19">
    <source>
        <dbReference type="Proteomes" id="UP000501676"/>
    </source>
</evidence>
<keyword evidence="5 15" id="KW-0378">Hydrolase</keyword>
<evidence type="ECO:0000256" key="1">
    <source>
        <dbReference type="ARBA" id="ARBA00007504"/>
    </source>
</evidence>
<feature type="domain" description="Helicase ATP-binding" evidence="16">
    <location>
        <begin position="271"/>
        <end position="432"/>
    </location>
</feature>
<keyword evidence="8" id="KW-0238">DNA-binding</keyword>
<dbReference type="PROSITE" id="PS51192">
    <property type="entry name" value="HELICASE_ATP_BIND_1"/>
    <property type="match status" value="1"/>
</dbReference>
<keyword evidence="7 15" id="KW-0067">ATP-binding</keyword>
<keyword evidence="10 15" id="KW-0234">DNA repair</keyword>
<evidence type="ECO:0000313" key="18">
    <source>
        <dbReference type="EMBL" id="QIH23635.1"/>
    </source>
</evidence>
<evidence type="ECO:0000256" key="12">
    <source>
        <dbReference type="ARBA" id="ARBA00034617"/>
    </source>
</evidence>
<reference evidence="18 19" key="1">
    <citation type="submission" date="2020-02" db="EMBL/GenBank/DDBJ databases">
        <title>Complete genome sequences of six Lactobacillus iners strains isolated from the human vagina.</title>
        <authorList>
            <person name="France M.T."/>
            <person name="Rutt L."/>
            <person name="Narina S."/>
            <person name="Arbaugh S."/>
            <person name="Humphrys M.S."/>
            <person name="Ma B."/>
            <person name="Hayward M.R."/>
            <person name="Relman D."/>
            <person name="Kwon D.S."/>
            <person name="Ravel J."/>
        </authorList>
    </citation>
    <scope>NUCLEOTIDE SEQUENCE [LARGE SCALE GENOMIC DNA]</scope>
    <source>
        <strain evidence="18 19">C0210C1</strain>
    </source>
</reference>
<comment type="catalytic activity">
    <reaction evidence="14 15">
        <text>ATP + H2O = ADP + phosphate + H(+)</text>
        <dbReference type="Rhea" id="RHEA:13065"/>
        <dbReference type="ChEBI" id="CHEBI:15377"/>
        <dbReference type="ChEBI" id="CHEBI:15378"/>
        <dbReference type="ChEBI" id="CHEBI:30616"/>
        <dbReference type="ChEBI" id="CHEBI:43474"/>
        <dbReference type="ChEBI" id="CHEBI:456216"/>
        <dbReference type="EC" id="5.6.2.4"/>
    </reaction>
</comment>
<proteinExistence type="inferred from homology"/>
<dbReference type="InterPro" id="IPR033454">
    <property type="entry name" value="RecG_wedge"/>
</dbReference>
<dbReference type="GO" id="GO:0006281">
    <property type="term" value="P:DNA repair"/>
    <property type="evidence" value="ECO:0007669"/>
    <property type="project" value="UniProtKB-UniRule"/>
</dbReference>
<dbReference type="SUPFAM" id="SSF50249">
    <property type="entry name" value="Nucleic acid-binding proteins"/>
    <property type="match status" value="1"/>
</dbReference>
<comment type="similarity">
    <text evidence="1 15">Belongs to the helicase family. RecG subfamily.</text>
</comment>
<dbReference type="SUPFAM" id="SSF52540">
    <property type="entry name" value="P-loop containing nucleoside triphosphate hydrolases"/>
    <property type="match status" value="2"/>
</dbReference>
<evidence type="ECO:0000259" key="16">
    <source>
        <dbReference type="PROSITE" id="PS51192"/>
    </source>
</evidence>
<dbReference type="NCBIfam" id="TIGR00643">
    <property type="entry name" value="recG"/>
    <property type="match status" value="1"/>
</dbReference>
<keyword evidence="6 15" id="KW-0347">Helicase</keyword>
<protein>
    <recommendedName>
        <fullName evidence="2 15">ATP-dependent DNA helicase RecG</fullName>
        <ecNumber evidence="13 15">5.6.2.4</ecNumber>
    </recommendedName>
</protein>
<keyword evidence="9 15" id="KW-0233">DNA recombination</keyword>
<evidence type="ECO:0000256" key="10">
    <source>
        <dbReference type="ARBA" id="ARBA00023204"/>
    </source>
</evidence>
<evidence type="ECO:0000256" key="3">
    <source>
        <dbReference type="ARBA" id="ARBA00022741"/>
    </source>
</evidence>
<sequence length="673" mass="76079">MEIVNLKVLLNPVSDLDGVGVKTAEALSQLKIKTIYDLLFYFPRRYDSLETFPLNELKDGQKVLLKGKIVTDVVVSRYGYHNTRLNFKMQIDHDIIMVNFFNQPWLKKQLQKGNDIAIYGKYVLASQTLSAYKIVLKEEGFEPVYSLNSHIKQKKLVSFINQAIEKYLPQLPEVIPQYLRDKYKLLDVQSMIIQMHQPKDLQQVKVAQRTAIFLEFFVFQLQLSQLLYANDQKNNGIAKKYDSSAINELKESINFQLSDDQIQAICEILADLASAKRMNRLLQGDVGSGKTIVAVFAIFACITAGYQVALMVPTEILAQQHMNKIVAILEPLGVRCALLTSSTKLNEKKEIYRELKDGIINLVIGTHAIIQDPVIFKKLGLVIIDEQHRFGVDQRKQLLNKGKMVDILAMSATPIPRTLALSVYGENSVSEIHQMPLGRKKVISYWITSDSLRKLLTLMNEQLEQGFQIYVVAPLIAESDKLHLKNAETLYKKMALYFGSDKVALLHGKMGSSQKSDIMDAFIHGSIKILITTSVIEVGVDVANANMMIIFNADHFGLSQLHQLRGRIGRGTTQSYCIFVSDPKTDSAKKRLKIISTCDDGFALAREDLKLRGEGDIFGQAQSGIPQFKLGDIINNYNIFTTAQKESKILVHQNPELVGEEYDFLKLLMEYDD</sequence>
<dbReference type="Gene3D" id="2.40.50.140">
    <property type="entry name" value="Nucleic acid-binding proteins"/>
    <property type="match status" value="1"/>
</dbReference>
<dbReference type="InterPro" id="IPR014001">
    <property type="entry name" value="Helicase_ATP-bd"/>
</dbReference>
<dbReference type="PROSITE" id="PS51194">
    <property type="entry name" value="HELICASE_CTER"/>
    <property type="match status" value="1"/>
</dbReference>
<comment type="catalytic activity">
    <reaction evidence="12 15">
        <text>Couples ATP hydrolysis with the unwinding of duplex DNA by translocating in the 3'-5' direction.</text>
        <dbReference type="EC" id="5.6.2.4"/>
    </reaction>
</comment>
<evidence type="ECO:0000256" key="13">
    <source>
        <dbReference type="ARBA" id="ARBA00034808"/>
    </source>
</evidence>
<dbReference type="GO" id="GO:0043138">
    <property type="term" value="F:3'-5' DNA helicase activity"/>
    <property type="evidence" value="ECO:0007669"/>
    <property type="project" value="UniProtKB-EC"/>
</dbReference>
<dbReference type="SMART" id="SM00487">
    <property type="entry name" value="DEXDc"/>
    <property type="match status" value="1"/>
</dbReference>
<dbReference type="GO" id="GO:0003677">
    <property type="term" value="F:DNA binding"/>
    <property type="evidence" value="ECO:0007669"/>
    <property type="project" value="UniProtKB-KW"/>
</dbReference>
<name>A0A6G7B8I3_9LACO</name>
<dbReference type="AlphaFoldDB" id="A0A6G7B8I3"/>
<comment type="function">
    <text evidence="15">Plays a critical role in recombination and DNA repair. Helps process Holliday junction intermediates to mature products by catalyzing branch migration. Has replication fork regression activity, unwinds stalled or blocked replication forks to make a HJ that can be resolved. Has a DNA unwinding activity characteristic of a DNA helicase with 3'-5' polarity.</text>
</comment>
<dbReference type="CDD" id="cd17992">
    <property type="entry name" value="DEXHc_RecG"/>
    <property type="match status" value="1"/>
</dbReference>
<dbReference type="Proteomes" id="UP000501676">
    <property type="component" value="Chromosome"/>
</dbReference>
<dbReference type="GO" id="GO:0005524">
    <property type="term" value="F:ATP binding"/>
    <property type="evidence" value="ECO:0007669"/>
    <property type="project" value="UniProtKB-KW"/>
</dbReference>
<dbReference type="InterPro" id="IPR045562">
    <property type="entry name" value="RecG_dom3_C"/>
</dbReference>
<dbReference type="InterPro" id="IPR012340">
    <property type="entry name" value="NA-bd_OB-fold"/>
</dbReference>
<gene>
    <name evidence="18" type="primary">recG</name>
    <name evidence="18" type="ORF">G6Z83_02650</name>
</gene>